<evidence type="ECO:0000256" key="5">
    <source>
        <dbReference type="ARBA" id="ARBA00022777"/>
    </source>
</evidence>
<dbReference type="InterPro" id="IPR000719">
    <property type="entry name" value="Prot_kinase_dom"/>
</dbReference>
<keyword evidence="2" id="KW-0723">Serine/threonine-protein kinase</keyword>
<evidence type="ECO:0000256" key="6">
    <source>
        <dbReference type="ARBA" id="ARBA00022840"/>
    </source>
</evidence>
<dbReference type="PANTHER" id="PTHR47634:SF9">
    <property type="entry name" value="PROTEIN KINASE DOMAIN-CONTAINING PROTEIN-RELATED"/>
    <property type="match status" value="1"/>
</dbReference>
<sequence>MSASSQSQHDQPGGLDLSLLLPSNLLYTQESIPKYRTGGYHPVTLGDTFKNERYKVYHKLGWGGYSTVWLVKDTQLDRWASLKILTADAPVSRELQNLKLLQSQGGLGSNFLVELLDEFTHIGPNGVHQCLVFELLGPSVHIVLADYKTDQEKPEPEFVFRFSTQLLKAVKFLHSVGMCHGAQATEEELFEVLGSPEVEPLARIDGTPLGSGLPTELVKAADWVDWVDEDEEDIRLLDFGESFLHGQEPAKLAQPGSLRVPETIFTDSFDYRVDLWRAGSMVYSFIFASWPFWYLGEDEVLIFQMIGFLGSLPTEWESQWESMLDNSSHDLRQYEGEHV</sequence>
<dbReference type="GO" id="GO:0005524">
    <property type="term" value="F:ATP binding"/>
    <property type="evidence" value="ECO:0007669"/>
    <property type="project" value="UniProtKB-KW"/>
</dbReference>
<reference evidence="10" key="1">
    <citation type="submission" date="2022-12" db="EMBL/GenBank/DDBJ databases">
        <authorList>
            <person name="Petersen C."/>
        </authorList>
    </citation>
    <scope>NUCLEOTIDE SEQUENCE</scope>
    <source>
        <strain evidence="10">IBT 35673</strain>
    </source>
</reference>
<evidence type="ECO:0000256" key="3">
    <source>
        <dbReference type="ARBA" id="ARBA00022679"/>
    </source>
</evidence>
<evidence type="ECO:0000256" key="2">
    <source>
        <dbReference type="ARBA" id="ARBA00022527"/>
    </source>
</evidence>
<dbReference type="SUPFAM" id="SSF56112">
    <property type="entry name" value="Protein kinase-like (PK-like)"/>
    <property type="match status" value="1"/>
</dbReference>
<gene>
    <name evidence="10" type="ORF">N7452_007088</name>
</gene>
<evidence type="ECO:0000256" key="8">
    <source>
        <dbReference type="ARBA" id="ARBA00048679"/>
    </source>
</evidence>
<evidence type="ECO:0000259" key="9">
    <source>
        <dbReference type="PROSITE" id="PS50011"/>
    </source>
</evidence>
<evidence type="ECO:0000256" key="1">
    <source>
        <dbReference type="ARBA" id="ARBA00012513"/>
    </source>
</evidence>
<comment type="catalytic activity">
    <reaction evidence="8">
        <text>L-seryl-[protein] + ATP = O-phospho-L-seryl-[protein] + ADP + H(+)</text>
        <dbReference type="Rhea" id="RHEA:17989"/>
        <dbReference type="Rhea" id="RHEA-COMP:9863"/>
        <dbReference type="Rhea" id="RHEA-COMP:11604"/>
        <dbReference type="ChEBI" id="CHEBI:15378"/>
        <dbReference type="ChEBI" id="CHEBI:29999"/>
        <dbReference type="ChEBI" id="CHEBI:30616"/>
        <dbReference type="ChEBI" id="CHEBI:83421"/>
        <dbReference type="ChEBI" id="CHEBI:456216"/>
        <dbReference type="EC" id="2.7.11.1"/>
    </reaction>
</comment>
<evidence type="ECO:0000256" key="4">
    <source>
        <dbReference type="ARBA" id="ARBA00022741"/>
    </source>
</evidence>
<dbReference type="GO" id="GO:0050684">
    <property type="term" value="P:regulation of mRNA processing"/>
    <property type="evidence" value="ECO:0007669"/>
    <property type="project" value="TreeGrafter"/>
</dbReference>
<dbReference type="PROSITE" id="PS50011">
    <property type="entry name" value="PROTEIN_KINASE_DOM"/>
    <property type="match status" value="1"/>
</dbReference>
<evidence type="ECO:0000313" key="11">
    <source>
        <dbReference type="Proteomes" id="UP001147695"/>
    </source>
</evidence>
<dbReference type="Gene3D" id="1.10.510.10">
    <property type="entry name" value="Transferase(Phosphotransferase) domain 1"/>
    <property type="match status" value="1"/>
</dbReference>
<dbReference type="InterPro" id="IPR051334">
    <property type="entry name" value="SRPK"/>
</dbReference>
<dbReference type="Gene3D" id="3.30.200.20">
    <property type="entry name" value="Phosphorylase Kinase, domain 1"/>
    <property type="match status" value="1"/>
</dbReference>
<keyword evidence="3" id="KW-0808">Transferase</keyword>
<dbReference type="GO" id="GO:0000245">
    <property type="term" value="P:spliceosomal complex assembly"/>
    <property type="evidence" value="ECO:0007669"/>
    <property type="project" value="TreeGrafter"/>
</dbReference>
<dbReference type="SMART" id="SM00220">
    <property type="entry name" value="S_TKc"/>
    <property type="match status" value="1"/>
</dbReference>
<dbReference type="PANTHER" id="PTHR47634">
    <property type="entry name" value="PROTEIN KINASE DOMAIN-CONTAINING PROTEIN-RELATED"/>
    <property type="match status" value="1"/>
</dbReference>
<accession>A0A9W9QEQ0</accession>
<organism evidence="10 11">
    <name type="scientific">Penicillium brevicompactum</name>
    <dbReference type="NCBI Taxonomy" id="5074"/>
    <lineage>
        <taxon>Eukaryota</taxon>
        <taxon>Fungi</taxon>
        <taxon>Dikarya</taxon>
        <taxon>Ascomycota</taxon>
        <taxon>Pezizomycotina</taxon>
        <taxon>Eurotiomycetes</taxon>
        <taxon>Eurotiomycetidae</taxon>
        <taxon>Eurotiales</taxon>
        <taxon>Aspergillaceae</taxon>
        <taxon>Penicillium</taxon>
    </lineage>
</organism>
<feature type="domain" description="Protein kinase" evidence="9">
    <location>
        <begin position="54"/>
        <end position="339"/>
    </location>
</feature>
<evidence type="ECO:0000313" key="10">
    <source>
        <dbReference type="EMBL" id="KAJ5334685.1"/>
    </source>
</evidence>
<evidence type="ECO:0000256" key="7">
    <source>
        <dbReference type="ARBA" id="ARBA00047899"/>
    </source>
</evidence>
<keyword evidence="5" id="KW-0418">Kinase</keyword>
<comment type="caution">
    <text evidence="10">The sequence shown here is derived from an EMBL/GenBank/DDBJ whole genome shotgun (WGS) entry which is preliminary data.</text>
</comment>
<dbReference type="GO" id="GO:0004674">
    <property type="term" value="F:protein serine/threonine kinase activity"/>
    <property type="evidence" value="ECO:0007669"/>
    <property type="project" value="UniProtKB-KW"/>
</dbReference>
<dbReference type="EMBL" id="JAPZBQ010000004">
    <property type="protein sequence ID" value="KAJ5334685.1"/>
    <property type="molecule type" value="Genomic_DNA"/>
</dbReference>
<dbReference type="Proteomes" id="UP001147695">
    <property type="component" value="Unassembled WGS sequence"/>
</dbReference>
<dbReference type="AlphaFoldDB" id="A0A9W9QEQ0"/>
<keyword evidence="6" id="KW-0067">ATP-binding</keyword>
<comment type="catalytic activity">
    <reaction evidence="7">
        <text>L-threonyl-[protein] + ATP = O-phospho-L-threonyl-[protein] + ADP + H(+)</text>
        <dbReference type="Rhea" id="RHEA:46608"/>
        <dbReference type="Rhea" id="RHEA-COMP:11060"/>
        <dbReference type="Rhea" id="RHEA-COMP:11605"/>
        <dbReference type="ChEBI" id="CHEBI:15378"/>
        <dbReference type="ChEBI" id="CHEBI:30013"/>
        <dbReference type="ChEBI" id="CHEBI:30616"/>
        <dbReference type="ChEBI" id="CHEBI:61977"/>
        <dbReference type="ChEBI" id="CHEBI:456216"/>
        <dbReference type="EC" id="2.7.11.1"/>
    </reaction>
</comment>
<reference evidence="10" key="2">
    <citation type="journal article" date="2023" name="IMA Fungus">
        <title>Comparative genomic study of the Penicillium genus elucidates a diverse pangenome and 15 lateral gene transfer events.</title>
        <authorList>
            <person name="Petersen C."/>
            <person name="Sorensen T."/>
            <person name="Nielsen M.R."/>
            <person name="Sondergaard T.E."/>
            <person name="Sorensen J.L."/>
            <person name="Fitzpatrick D.A."/>
            <person name="Frisvad J.C."/>
            <person name="Nielsen K.L."/>
        </authorList>
    </citation>
    <scope>NUCLEOTIDE SEQUENCE</scope>
    <source>
        <strain evidence="10">IBT 35673</strain>
    </source>
</reference>
<protein>
    <recommendedName>
        <fullName evidence="1">non-specific serine/threonine protein kinase</fullName>
        <ecNumber evidence="1">2.7.11.1</ecNumber>
    </recommendedName>
</protein>
<dbReference type="InterPro" id="IPR011009">
    <property type="entry name" value="Kinase-like_dom_sf"/>
</dbReference>
<name>A0A9W9QEQ0_PENBR</name>
<proteinExistence type="predicted"/>
<dbReference type="EC" id="2.7.11.1" evidence="1"/>
<keyword evidence="4" id="KW-0547">Nucleotide-binding</keyword>